<dbReference type="Gene3D" id="3.40.50.300">
    <property type="entry name" value="P-loop containing nucleotide triphosphate hydrolases"/>
    <property type="match status" value="1"/>
</dbReference>
<dbReference type="InterPro" id="IPR048447">
    <property type="entry name" value="DUF1980_C"/>
</dbReference>
<reference evidence="3" key="1">
    <citation type="journal article" date="2021" name="PeerJ">
        <title>Extensive microbial diversity within the chicken gut microbiome revealed by metagenomics and culture.</title>
        <authorList>
            <person name="Gilroy R."/>
            <person name="Ravi A."/>
            <person name="Getino M."/>
            <person name="Pursley I."/>
            <person name="Horton D.L."/>
            <person name="Alikhan N.F."/>
            <person name="Baker D."/>
            <person name="Gharbi K."/>
            <person name="Hall N."/>
            <person name="Watson M."/>
            <person name="Adriaenssens E.M."/>
            <person name="Foster-Nyarko E."/>
            <person name="Jarju S."/>
            <person name="Secka A."/>
            <person name="Antonio M."/>
            <person name="Oren A."/>
            <person name="Chaudhuri R.R."/>
            <person name="La Ragione R."/>
            <person name="Hildebrand F."/>
            <person name="Pallen M.J."/>
        </authorList>
    </citation>
    <scope>NUCLEOTIDE SEQUENCE</scope>
    <source>
        <strain evidence="3">ChiSjej2B20-11307</strain>
    </source>
</reference>
<name>A0A9D2H9Y8_9FIRM</name>
<gene>
    <name evidence="3" type="ORF">H9798_05755</name>
</gene>
<evidence type="ECO:0000313" key="4">
    <source>
        <dbReference type="Proteomes" id="UP000824223"/>
    </source>
</evidence>
<protein>
    <submittedName>
        <fullName evidence="3">GTPase</fullName>
    </submittedName>
</protein>
<proteinExistence type="predicted"/>
<evidence type="ECO:0000259" key="2">
    <source>
        <dbReference type="Pfam" id="PF21537"/>
    </source>
</evidence>
<organism evidence="3 4">
    <name type="scientific">Candidatus Mediterraneibacter pullicola</name>
    <dbReference type="NCBI Taxonomy" id="2838682"/>
    <lineage>
        <taxon>Bacteria</taxon>
        <taxon>Bacillati</taxon>
        <taxon>Bacillota</taxon>
        <taxon>Clostridia</taxon>
        <taxon>Lachnospirales</taxon>
        <taxon>Lachnospiraceae</taxon>
        <taxon>Mediterraneibacter</taxon>
    </lineage>
</organism>
<feature type="domain" description="CobW/HypB/UreG nucleotide-binding" evidence="1">
    <location>
        <begin position="8"/>
        <end position="172"/>
    </location>
</feature>
<dbReference type="Pfam" id="PF02492">
    <property type="entry name" value="cobW"/>
    <property type="match status" value="1"/>
</dbReference>
<accession>A0A9D2H9Y8</accession>
<dbReference type="AlphaFoldDB" id="A0A9D2H9Y8"/>
<dbReference type="EMBL" id="DXAK01000029">
    <property type="protein sequence ID" value="HJA06639.1"/>
    <property type="molecule type" value="Genomic_DNA"/>
</dbReference>
<dbReference type="InterPro" id="IPR027417">
    <property type="entry name" value="P-loop_NTPase"/>
</dbReference>
<dbReference type="InterPro" id="IPR003495">
    <property type="entry name" value="CobW/HypB/UreG_nucleotide-bd"/>
</dbReference>
<evidence type="ECO:0000313" key="3">
    <source>
        <dbReference type="EMBL" id="HJA06639.1"/>
    </source>
</evidence>
<dbReference type="Pfam" id="PF21537">
    <property type="entry name" value="DUF1980_C"/>
    <property type="match status" value="1"/>
</dbReference>
<feature type="domain" description="DUF1980" evidence="2">
    <location>
        <begin position="192"/>
        <end position="310"/>
    </location>
</feature>
<dbReference type="Proteomes" id="UP000824223">
    <property type="component" value="Unassembled WGS sequence"/>
</dbReference>
<sequence>MYEPSVMVYLMTGFLDSGKTQFLNFTLKQDYFQIDGKTLLILCEDGEEEYDPMEMLKYGVVIERVEEQEDLTEEWLEEMDGKHHPERVVVEYNGMWKVSDFENLKLPAGWGIEQKLTTVDASTFQMYLTNLKPLFVEMVKGSEMVLFNRCEDIKPLAGYRRSVKVVSPQAEVIFEDENGEVENIFEDDVPYDLKAPVIEIQKEDYGIWYVDMMENPDRYKGKVIEFTAKVMKPRTFPSKVFLPGRMAMTCCADDMSFLGYVCRSSYAPKLKPGDWVKIRAKVGFANVSIYRGEGPVLEAEHIEPAEPIEELVYFN</sequence>
<evidence type="ECO:0000259" key="1">
    <source>
        <dbReference type="Pfam" id="PF02492"/>
    </source>
</evidence>
<comment type="caution">
    <text evidence="3">The sequence shown here is derived from an EMBL/GenBank/DDBJ whole genome shotgun (WGS) entry which is preliminary data.</text>
</comment>
<reference evidence="3" key="2">
    <citation type="submission" date="2021-04" db="EMBL/GenBank/DDBJ databases">
        <authorList>
            <person name="Gilroy R."/>
        </authorList>
    </citation>
    <scope>NUCLEOTIDE SEQUENCE</scope>
    <source>
        <strain evidence="3">ChiSjej2B20-11307</strain>
    </source>
</reference>